<dbReference type="RefSeq" id="WP_168301945.1">
    <property type="nucleotide sequence ID" value="NZ_CP071605.1"/>
</dbReference>
<proteinExistence type="predicted"/>
<dbReference type="EMBL" id="JBEPMY010000012">
    <property type="protein sequence ID" value="MET3756757.1"/>
    <property type="molecule type" value="Genomic_DNA"/>
</dbReference>
<comment type="caution">
    <text evidence="1">The sequence shown here is derived from an EMBL/GenBank/DDBJ whole genome shotgun (WGS) entry which is preliminary data.</text>
</comment>
<keyword evidence="2" id="KW-1185">Reference proteome</keyword>
<protein>
    <submittedName>
        <fullName evidence="1">Uncharacterized protein</fullName>
    </submittedName>
</protein>
<dbReference type="Proteomes" id="UP001549077">
    <property type="component" value="Unassembled WGS sequence"/>
</dbReference>
<reference evidence="1 2" key="1">
    <citation type="submission" date="2024-06" db="EMBL/GenBank/DDBJ databases">
        <title>Genomic Encyclopedia of Type Strains, Phase IV (KMG-IV): sequencing the most valuable type-strain genomes for metagenomic binning, comparative biology and taxonomic classification.</title>
        <authorList>
            <person name="Goeker M."/>
        </authorList>
    </citation>
    <scope>NUCLEOTIDE SEQUENCE [LARGE SCALE GENOMIC DNA]</scope>
    <source>
        <strain evidence="1 2">DSM 29288</strain>
    </source>
</reference>
<gene>
    <name evidence="1" type="ORF">ABID08_004135</name>
</gene>
<accession>A0ABV2MJX4</accession>
<dbReference type="GeneID" id="91151130"/>
<sequence>MHQRKADGEPEPDLLAHDRPVAIGAVAAAFTLKRDEHNTPPLHETEYSGKIFADNDTWDDEPAVPFIR</sequence>
<organism evidence="1 2">
    <name type="scientific">Rhizobium binae</name>
    <dbReference type="NCBI Taxonomy" id="1138190"/>
    <lineage>
        <taxon>Bacteria</taxon>
        <taxon>Pseudomonadati</taxon>
        <taxon>Pseudomonadota</taxon>
        <taxon>Alphaproteobacteria</taxon>
        <taxon>Hyphomicrobiales</taxon>
        <taxon>Rhizobiaceae</taxon>
        <taxon>Rhizobium/Agrobacterium group</taxon>
        <taxon>Rhizobium</taxon>
    </lineage>
</organism>
<name>A0ABV2MJX4_9HYPH</name>
<evidence type="ECO:0000313" key="2">
    <source>
        <dbReference type="Proteomes" id="UP001549077"/>
    </source>
</evidence>
<evidence type="ECO:0000313" key="1">
    <source>
        <dbReference type="EMBL" id="MET3756757.1"/>
    </source>
</evidence>